<dbReference type="PANTHER" id="PTHR40061:SF1">
    <property type="entry name" value="SPORULATION PROTEIN YLMC-RELATED"/>
    <property type="match status" value="1"/>
</dbReference>
<dbReference type="SUPFAM" id="SSF50346">
    <property type="entry name" value="PRC-barrel domain"/>
    <property type="match status" value="1"/>
</dbReference>
<dbReference type="AlphaFoldDB" id="A0A9Q9FFM4"/>
<dbReference type="Proteomes" id="UP001058072">
    <property type="component" value="Chromosome"/>
</dbReference>
<dbReference type="PANTHER" id="PTHR40061">
    <property type="entry name" value="SPORULATION PROTEIN YLMC-RELATED"/>
    <property type="match status" value="1"/>
</dbReference>
<evidence type="ECO:0000313" key="3">
    <source>
        <dbReference type="Proteomes" id="UP001058072"/>
    </source>
</evidence>
<protein>
    <submittedName>
        <fullName evidence="2">YlmC/YmxH family sporulation protein</fullName>
    </submittedName>
</protein>
<dbReference type="EMBL" id="CP071250">
    <property type="protein sequence ID" value="UUF07841.1"/>
    <property type="molecule type" value="Genomic_DNA"/>
</dbReference>
<accession>A0A9Q9FFM4</accession>
<dbReference type="InterPro" id="IPR014238">
    <property type="entry name" value="Spore_YlmC/YmxH"/>
</dbReference>
<dbReference type="Gene3D" id="2.30.30.240">
    <property type="entry name" value="PRC-barrel domain"/>
    <property type="match status" value="1"/>
</dbReference>
<feature type="domain" description="PRC-barrel" evidence="1">
    <location>
        <begin position="6"/>
        <end position="81"/>
    </location>
</feature>
<dbReference type="InterPro" id="IPR027275">
    <property type="entry name" value="PRC-brl_dom"/>
</dbReference>
<reference evidence="2" key="1">
    <citation type="submission" date="2021-03" db="EMBL/GenBank/DDBJ databases">
        <title>Comparative Genomics and Metabolomics in the genus Turicibacter.</title>
        <authorList>
            <person name="Maki J."/>
            <person name="Looft T."/>
        </authorList>
    </citation>
    <scope>NUCLEOTIDE SEQUENCE</scope>
    <source>
        <strain evidence="2">ISU324</strain>
    </source>
</reference>
<evidence type="ECO:0000259" key="1">
    <source>
        <dbReference type="Pfam" id="PF05239"/>
    </source>
</evidence>
<dbReference type="RefSeq" id="WP_055304652.1">
    <property type="nucleotide sequence ID" value="NZ_CP071250.1"/>
</dbReference>
<dbReference type="Pfam" id="PF05239">
    <property type="entry name" value="PRC"/>
    <property type="match status" value="1"/>
</dbReference>
<organism evidence="2 3">
    <name type="scientific">Turicibacter bilis</name>
    <dbReference type="NCBI Taxonomy" id="2735723"/>
    <lineage>
        <taxon>Bacteria</taxon>
        <taxon>Bacillati</taxon>
        <taxon>Bacillota</taxon>
        <taxon>Erysipelotrichia</taxon>
        <taxon>Erysipelotrichales</taxon>
        <taxon>Turicibacteraceae</taxon>
        <taxon>Turicibacter</taxon>
    </lineage>
</organism>
<evidence type="ECO:0000313" key="2">
    <source>
        <dbReference type="EMBL" id="UUF07841.1"/>
    </source>
</evidence>
<gene>
    <name evidence="2" type="ORF">J0J70_09455</name>
</gene>
<dbReference type="InterPro" id="IPR011033">
    <property type="entry name" value="PRC_barrel-like_sf"/>
</dbReference>
<sequence>MKDSIMTLSDIEEKDVINVVTGERIGFVSSLKIDTNSGQIIAITVQPSMRFVSFFSKDESAVVVPWNQILKIGEDVIIVNVAQRLNEY</sequence>
<dbReference type="NCBIfam" id="TIGR02888">
    <property type="entry name" value="spore_YlmC_YmxH"/>
    <property type="match status" value="1"/>
</dbReference>
<proteinExistence type="predicted"/>
<name>A0A9Q9FFM4_9FIRM</name>